<feature type="region of interest" description="Disordered" evidence="1">
    <location>
        <begin position="48"/>
        <end position="76"/>
    </location>
</feature>
<evidence type="ECO:0000313" key="2">
    <source>
        <dbReference type="EMBL" id="KAK3259780.1"/>
    </source>
</evidence>
<name>A0AAE0FHE8_9CHLO</name>
<reference evidence="2 3" key="1">
    <citation type="journal article" date="2015" name="Genome Biol. Evol.">
        <title>Comparative Genomics of a Bacterivorous Green Alga Reveals Evolutionary Causalities and Consequences of Phago-Mixotrophic Mode of Nutrition.</title>
        <authorList>
            <person name="Burns J.A."/>
            <person name="Paasch A."/>
            <person name="Narechania A."/>
            <person name="Kim E."/>
        </authorList>
    </citation>
    <scope>NUCLEOTIDE SEQUENCE [LARGE SCALE GENOMIC DNA]</scope>
    <source>
        <strain evidence="2 3">PLY_AMNH</strain>
    </source>
</reference>
<gene>
    <name evidence="2" type="ORF">CYMTET_31236</name>
</gene>
<proteinExistence type="predicted"/>
<sequence length="76" mass="6738">MSPTVCSQTTPDDPVVPTVVINTSTTGVGVGPEVHVVVGAYVVGADEGGCGGHGSAGGEGGGGGSGGRGGGSGGGG</sequence>
<evidence type="ECO:0000313" key="3">
    <source>
        <dbReference type="Proteomes" id="UP001190700"/>
    </source>
</evidence>
<accession>A0AAE0FHE8</accession>
<keyword evidence="3" id="KW-1185">Reference proteome</keyword>
<dbReference type="Proteomes" id="UP001190700">
    <property type="component" value="Unassembled WGS sequence"/>
</dbReference>
<protein>
    <submittedName>
        <fullName evidence="2">Uncharacterized protein</fullName>
    </submittedName>
</protein>
<comment type="caution">
    <text evidence="2">The sequence shown here is derived from an EMBL/GenBank/DDBJ whole genome shotgun (WGS) entry which is preliminary data.</text>
</comment>
<dbReference type="AlphaFoldDB" id="A0AAE0FHE8"/>
<evidence type="ECO:0000256" key="1">
    <source>
        <dbReference type="SAM" id="MobiDB-lite"/>
    </source>
</evidence>
<organism evidence="2 3">
    <name type="scientific">Cymbomonas tetramitiformis</name>
    <dbReference type="NCBI Taxonomy" id="36881"/>
    <lineage>
        <taxon>Eukaryota</taxon>
        <taxon>Viridiplantae</taxon>
        <taxon>Chlorophyta</taxon>
        <taxon>Pyramimonadophyceae</taxon>
        <taxon>Pyramimonadales</taxon>
        <taxon>Pyramimonadaceae</taxon>
        <taxon>Cymbomonas</taxon>
    </lineage>
</organism>
<dbReference type="EMBL" id="LGRX02018462">
    <property type="protein sequence ID" value="KAK3259780.1"/>
    <property type="molecule type" value="Genomic_DNA"/>
</dbReference>